<keyword evidence="9" id="KW-1185">Reference proteome</keyword>
<name>A0AAV9NMP4_9EURO</name>
<dbReference type="GO" id="GO:0005634">
    <property type="term" value="C:nucleus"/>
    <property type="evidence" value="ECO:0007669"/>
    <property type="project" value="TreeGrafter"/>
</dbReference>
<evidence type="ECO:0000256" key="4">
    <source>
        <dbReference type="ARBA" id="ARBA00022786"/>
    </source>
</evidence>
<evidence type="ECO:0000256" key="7">
    <source>
        <dbReference type="SAM" id="MobiDB-lite"/>
    </source>
</evidence>
<sequence>MDLTPERHATSQHFNFALPSDENSSPLRSPRRSTRMKKNPSVTPNRFNKFFTPRPRNAQRLLKSSRRVLQDLSAARLNTRAESAPHLNLPIPGEGSRPNKKRKLSFTSIASIPSSPIKTYHEKSHEPQARVEDEVAGNEETYETDEAIDTTDEEDEDEILPPITSRPRLLPYRSTGSSAAFLSRQLGARGRITETNDSSLWQHETAHFYSTPEDSRYYHNSIQRFSSLPFCVTSFKQSPLVAVGDEDGHVRVHQTFDNNNCYKYAEILKSWRPHDNAVMDLEISDDDKLLATASGDQMSHIYDIERGISIFFFRAHTGSVKRIQFQPGSGNSVLATCSRDGNVFLWDLRSPQAPNSVLGQNFNNLDDVWDTTIQMEPVNEIYDAHTSLDKLNRAKGRRQRALPSRYDYAITTCTFIGQSRPHLLATASENDAIIKLWDARVSYADHSGRPTPVSATLEPDSHHNYRQFGVTSMGMNTDGSRLYAACRDHTVYAYSTAHLVLGGSPDMSASSTKPSKYTRTPKQGLGPLYGFRHPSLSIASFYDKLAVRPSSHNSDSFGDTAEMIAIGSGQECAVIFPTNERYLTKSAMRPPISLETAGSRTSTRASKGMRVYHDAADGLPIYQNGTALVNGHKKEVTAVAWTTNGNLVTVADDHTSRCWRQDPEKARSLRLNTDREAVRHNSGWAQVDPEFDRDDDY</sequence>
<feature type="region of interest" description="Disordered" evidence="7">
    <location>
        <begin position="115"/>
        <end position="171"/>
    </location>
</feature>
<reference evidence="8 9" key="1">
    <citation type="submission" date="2023-08" db="EMBL/GenBank/DDBJ databases">
        <title>Black Yeasts Isolated from many extreme environments.</title>
        <authorList>
            <person name="Coleine C."/>
            <person name="Stajich J.E."/>
            <person name="Selbmann L."/>
        </authorList>
    </citation>
    <scope>NUCLEOTIDE SEQUENCE [LARGE SCALE GENOMIC DNA]</scope>
    <source>
        <strain evidence="8 9">CCFEE 5792</strain>
    </source>
</reference>
<dbReference type="PROSITE" id="PS50294">
    <property type="entry name" value="WD_REPEATS_REGION"/>
    <property type="match status" value="1"/>
</dbReference>
<feature type="repeat" description="WD" evidence="6">
    <location>
        <begin position="271"/>
        <end position="312"/>
    </location>
</feature>
<evidence type="ECO:0000313" key="8">
    <source>
        <dbReference type="EMBL" id="KAK5060223.1"/>
    </source>
</evidence>
<keyword evidence="3" id="KW-0677">Repeat</keyword>
<dbReference type="AlphaFoldDB" id="A0AAV9NMP4"/>
<feature type="region of interest" description="Disordered" evidence="7">
    <location>
        <begin position="1"/>
        <end position="59"/>
    </location>
</feature>
<dbReference type="GO" id="GO:0043161">
    <property type="term" value="P:proteasome-mediated ubiquitin-dependent protein catabolic process"/>
    <property type="evidence" value="ECO:0007669"/>
    <property type="project" value="TreeGrafter"/>
</dbReference>
<evidence type="ECO:0008006" key="10">
    <source>
        <dbReference type="Google" id="ProtNLM"/>
    </source>
</evidence>
<evidence type="ECO:0000256" key="2">
    <source>
        <dbReference type="ARBA" id="ARBA00022574"/>
    </source>
</evidence>
<dbReference type="InterPro" id="IPR015943">
    <property type="entry name" value="WD40/YVTN_repeat-like_dom_sf"/>
</dbReference>
<organism evidence="8 9">
    <name type="scientific">Exophiala bonariae</name>
    <dbReference type="NCBI Taxonomy" id="1690606"/>
    <lineage>
        <taxon>Eukaryota</taxon>
        <taxon>Fungi</taxon>
        <taxon>Dikarya</taxon>
        <taxon>Ascomycota</taxon>
        <taxon>Pezizomycotina</taxon>
        <taxon>Eurotiomycetes</taxon>
        <taxon>Chaetothyriomycetidae</taxon>
        <taxon>Chaetothyriales</taxon>
        <taxon>Herpotrichiellaceae</taxon>
        <taxon>Exophiala</taxon>
    </lineage>
</organism>
<dbReference type="EMBL" id="JAVRRD010000004">
    <property type="protein sequence ID" value="KAK5060223.1"/>
    <property type="molecule type" value="Genomic_DNA"/>
</dbReference>
<dbReference type="PANTHER" id="PTHR22852:SF0">
    <property type="entry name" value="DENTICLELESS PROTEIN HOMOLOG"/>
    <property type="match status" value="1"/>
</dbReference>
<gene>
    <name evidence="8" type="ORF">LTR84_010108</name>
</gene>
<dbReference type="InterPro" id="IPR051865">
    <property type="entry name" value="WD-repeat_CDT2_adapter"/>
</dbReference>
<accession>A0AAV9NMP4</accession>
<evidence type="ECO:0000256" key="6">
    <source>
        <dbReference type="PROSITE-ProRule" id="PRU00221"/>
    </source>
</evidence>
<keyword evidence="2 6" id="KW-0853">WD repeat</keyword>
<dbReference type="Gene3D" id="2.130.10.10">
    <property type="entry name" value="YVTN repeat-like/Quinoprotein amine dehydrogenase"/>
    <property type="match status" value="3"/>
</dbReference>
<dbReference type="GO" id="GO:0030674">
    <property type="term" value="F:protein-macromolecule adaptor activity"/>
    <property type="evidence" value="ECO:0007669"/>
    <property type="project" value="TreeGrafter"/>
</dbReference>
<dbReference type="PROSITE" id="PS00678">
    <property type="entry name" value="WD_REPEATS_1"/>
    <property type="match status" value="1"/>
</dbReference>
<protein>
    <recommendedName>
        <fullName evidence="10">Anaphase-promoting complex subunit 4 WD40 domain-containing protein</fullName>
    </recommendedName>
</protein>
<dbReference type="PANTHER" id="PTHR22852">
    <property type="entry name" value="LETHAL 2 DENTICLELESS PROTEIN RETINOIC ACID-REGULATED NUCLEAR MATRIX-ASSOCIATED PROTEIN"/>
    <property type="match status" value="1"/>
</dbReference>
<dbReference type="RefSeq" id="XP_064710044.1">
    <property type="nucleotide sequence ID" value="XM_064853645.1"/>
</dbReference>
<feature type="region of interest" description="Disordered" evidence="7">
    <location>
        <begin position="678"/>
        <end position="697"/>
    </location>
</feature>
<dbReference type="InterPro" id="IPR001680">
    <property type="entry name" value="WD40_rpt"/>
</dbReference>
<feature type="compositionally biased region" description="Acidic residues" evidence="7">
    <location>
        <begin position="134"/>
        <end position="159"/>
    </location>
</feature>
<dbReference type="SMART" id="SM00320">
    <property type="entry name" value="WD40"/>
    <property type="match status" value="6"/>
</dbReference>
<feature type="repeat" description="WD" evidence="6">
    <location>
        <begin position="629"/>
        <end position="659"/>
    </location>
</feature>
<evidence type="ECO:0000256" key="3">
    <source>
        <dbReference type="ARBA" id="ARBA00022737"/>
    </source>
</evidence>
<feature type="compositionally biased region" description="Basic and acidic residues" evidence="7">
    <location>
        <begin position="119"/>
        <end position="133"/>
    </location>
</feature>
<evidence type="ECO:0000256" key="1">
    <source>
        <dbReference type="ARBA" id="ARBA00004906"/>
    </source>
</evidence>
<dbReference type="Pfam" id="PF00400">
    <property type="entry name" value="WD40"/>
    <property type="match status" value="3"/>
</dbReference>
<dbReference type="PROSITE" id="PS50082">
    <property type="entry name" value="WD_REPEATS_2"/>
    <property type="match status" value="3"/>
</dbReference>
<evidence type="ECO:0000313" key="9">
    <source>
        <dbReference type="Proteomes" id="UP001358417"/>
    </source>
</evidence>
<comment type="caution">
    <text evidence="8">The sequence shown here is derived from an EMBL/GenBank/DDBJ whole genome shotgun (WGS) entry which is preliminary data.</text>
</comment>
<comment type="pathway">
    <text evidence="1">Protein modification; protein ubiquitination.</text>
</comment>
<evidence type="ECO:0000256" key="5">
    <source>
        <dbReference type="ARBA" id="ARBA00038344"/>
    </source>
</evidence>
<feature type="region of interest" description="Disordered" evidence="7">
    <location>
        <begin position="77"/>
        <end position="103"/>
    </location>
</feature>
<dbReference type="SUPFAM" id="SSF50978">
    <property type="entry name" value="WD40 repeat-like"/>
    <property type="match status" value="1"/>
</dbReference>
<dbReference type="InterPro" id="IPR019775">
    <property type="entry name" value="WD40_repeat_CS"/>
</dbReference>
<keyword evidence="4" id="KW-0833">Ubl conjugation pathway</keyword>
<feature type="compositionally biased region" description="Basic residues" evidence="7">
    <location>
        <begin position="29"/>
        <end position="38"/>
    </location>
</feature>
<dbReference type="GeneID" id="89978266"/>
<feature type="repeat" description="WD" evidence="6">
    <location>
        <begin position="313"/>
        <end position="356"/>
    </location>
</feature>
<dbReference type="InterPro" id="IPR036322">
    <property type="entry name" value="WD40_repeat_dom_sf"/>
</dbReference>
<comment type="similarity">
    <text evidence="5">Belongs to the WD repeat cdt2 family.</text>
</comment>
<dbReference type="Proteomes" id="UP001358417">
    <property type="component" value="Unassembled WGS sequence"/>
</dbReference>
<proteinExistence type="inferred from homology"/>